<feature type="compositionally biased region" description="Polar residues" evidence="1">
    <location>
        <begin position="1"/>
        <end position="11"/>
    </location>
</feature>
<dbReference type="Proteomes" id="UP000324800">
    <property type="component" value="Unassembled WGS sequence"/>
</dbReference>
<evidence type="ECO:0000256" key="1">
    <source>
        <dbReference type="SAM" id="MobiDB-lite"/>
    </source>
</evidence>
<evidence type="ECO:0000313" key="3">
    <source>
        <dbReference type="Proteomes" id="UP000324800"/>
    </source>
</evidence>
<comment type="caution">
    <text evidence="2">The sequence shown here is derived from an EMBL/GenBank/DDBJ whole genome shotgun (WGS) entry which is preliminary data.</text>
</comment>
<dbReference type="EMBL" id="SNRW01004650">
    <property type="protein sequence ID" value="KAA6386792.1"/>
    <property type="molecule type" value="Genomic_DNA"/>
</dbReference>
<proteinExistence type="predicted"/>
<evidence type="ECO:0008006" key="4">
    <source>
        <dbReference type="Google" id="ProtNLM"/>
    </source>
</evidence>
<feature type="region of interest" description="Disordered" evidence="1">
    <location>
        <begin position="1"/>
        <end position="21"/>
    </location>
</feature>
<gene>
    <name evidence="2" type="ORF">EZS28_017683</name>
</gene>
<name>A0A5J4VWC2_9EUKA</name>
<protein>
    <recommendedName>
        <fullName evidence="4">SUZ domain-containing protein</fullName>
    </recommendedName>
</protein>
<sequence>MPSNSSKQSPNIIMGDSEDSDEIARAEKYRLARERILGASEPQEEIKQPIILIPQPVGDTVTIEMPKVPVDSIFKKFVPKEIENEIAAEQIEDQQQHIASQLAGQLNLANFDIAGASNSFPLLPLPLLFNNSNLNISNQYPIQQPFMYPIQQIKMISIQDNQIINK</sequence>
<evidence type="ECO:0000313" key="2">
    <source>
        <dbReference type="EMBL" id="KAA6386792.1"/>
    </source>
</evidence>
<organism evidence="2 3">
    <name type="scientific">Streblomastix strix</name>
    <dbReference type="NCBI Taxonomy" id="222440"/>
    <lineage>
        <taxon>Eukaryota</taxon>
        <taxon>Metamonada</taxon>
        <taxon>Preaxostyla</taxon>
        <taxon>Oxymonadida</taxon>
        <taxon>Streblomastigidae</taxon>
        <taxon>Streblomastix</taxon>
    </lineage>
</organism>
<accession>A0A5J4VWC2</accession>
<reference evidence="2 3" key="1">
    <citation type="submission" date="2019-03" db="EMBL/GenBank/DDBJ databases">
        <title>Single cell metagenomics reveals metabolic interactions within the superorganism composed of flagellate Streblomastix strix and complex community of Bacteroidetes bacteria on its surface.</title>
        <authorList>
            <person name="Treitli S.C."/>
            <person name="Kolisko M."/>
            <person name="Husnik F."/>
            <person name="Keeling P."/>
            <person name="Hampl V."/>
        </authorList>
    </citation>
    <scope>NUCLEOTIDE SEQUENCE [LARGE SCALE GENOMIC DNA]</scope>
    <source>
        <strain evidence="2">ST1C</strain>
    </source>
</reference>
<dbReference type="AlphaFoldDB" id="A0A5J4VWC2"/>